<comment type="caution">
    <text evidence="6">The sequence shown here is derived from an EMBL/GenBank/DDBJ whole genome shotgun (WGS) entry which is preliminary data.</text>
</comment>
<evidence type="ECO:0000256" key="2">
    <source>
        <dbReference type="ARBA" id="ARBA00022723"/>
    </source>
</evidence>
<evidence type="ECO:0000259" key="4">
    <source>
        <dbReference type="Pfam" id="PF13359"/>
    </source>
</evidence>
<evidence type="ECO:0008006" key="8">
    <source>
        <dbReference type="Google" id="ProtNLM"/>
    </source>
</evidence>
<feature type="domain" description="Transposase Helix-turn-helix" evidence="5">
    <location>
        <begin position="90"/>
        <end position="134"/>
    </location>
</feature>
<evidence type="ECO:0000259" key="5">
    <source>
        <dbReference type="Pfam" id="PF13613"/>
    </source>
</evidence>
<reference evidence="6" key="1">
    <citation type="journal article" date="2020" name="Cell">
        <title>Large-Scale Comparative Analyses of Tick Genomes Elucidate Their Genetic Diversity and Vector Capacities.</title>
        <authorList>
            <consortium name="Tick Genome and Microbiome Consortium (TIGMIC)"/>
            <person name="Jia N."/>
            <person name="Wang J."/>
            <person name="Shi W."/>
            <person name="Du L."/>
            <person name="Sun Y."/>
            <person name="Zhan W."/>
            <person name="Jiang J.F."/>
            <person name="Wang Q."/>
            <person name="Zhang B."/>
            <person name="Ji P."/>
            <person name="Bell-Sakyi L."/>
            <person name="Cui X.M."/>
            <person name="Yuan T.T."/>
            <person name="Jiang B.G."/>
            <person name="Yang W.F."/>
            <person name="Lam T.T."/>
            <person name="Chang Q.C."/>
            <person name="Ding S.J."/>
            <person name="Wang X.J."/>
            <person name="Zhu J.G."/>
            <person name="Ruan X.D."/>
            <person name="Zhao L."/>
            <person name="Wei J.T."/>
            <person name="Ye R.Z."/>
            <person name="Que T.C."/>
            <person name="Du C.H."/>
            <person name="Zhou Y.H."/>
            <person name="Cheng J.X."/>
            <person name="Dai P.F."/>
            <person name="Guo W.B."/>
            <person name="Han X.H."/>
            <person name="Huang E.J."/>
            <person name="Li L.F."/>
            <person name="Wei W."/>
            <person name="Gao Y.C."/>
            <person name="Liu J.Z."/>
            <person name="Shao H.Z."/>
            <person name="Wang X."/>
            <person name="Wang C.C."/>
            <person name="Yang T.C."/>
            <person name="Huo Q.B."/>
            <person name="Li W."/>
            <person name="Chen H.Y."/>
            <person name="Chen S.E."/>
            <person name="Zhou L.G."/>
            <person name="Ni X.B."/>
            <person name="Tian J.H."/>
            <person name="Sheng Y."/>
            <person name="Liu T."/>
            <person name="Pan Y.S."/>
            <person name="Xia L.Y."/>
            <person name="Li J."/>
            <person name="Zhao F."/>
            <person name="Cao W.C."/>
        </authorList>
    </citation>
    <scope>NUCLEOTIDE SEQUENCE</scope>
    <source>
        <strain evidence="6">Rmic-2018</strain>
    </source>
</reference>
<keyword evidence="7" id="KW-1185">Reference proteome</keyword>
<accession>A0A9J6D6V7</accession>
<feature type="compositionally biased region" description="Polar residues" evidence="3">
    <location>
        <begin position="9"/>
        <end position="32"/>
    </location>
</feature>
<protein>
    <recommendedName>
        <fullName evidence="8">DDE Tnp4 domain-containing protein</fullName>
    </recommendedName>
</protein>
<dbReference type="InterPro" id="IPR027805">
    <property type="entry name" value="Transposase_HTH_dom"/>
</dbReference>
<feature type="domain" description="DDE Tnp4" evidence="4">
    <location>
        <begin position="166"/>
        <end position="249"/>
    </location>
</feature>
<dbReference type="VEuPathDB" id="VectorBase:LOC119169834"/>
<dbReference type="PANTHER" id="PTHR23080:SF143">
    <property type="entry name" value="SI:DKEY-56D12.4"/>
    <property type="match status" value="1"/>
</dbReference>
<dbReference type="Pfam" id="PF13613">
    <property type="entry name" value="HTH_Tnp_4"/>
    <property type="match status" value="1"/>
</dbReference>
<keyword evidence="2" id="KW-0479">Metal-binding</keyword>
<dbReference type="EMBL" id="JABSTU010000011">
    <property type="protein sequence ID" value="KAH8009918.1"/>
    <property type="molecule type" value="Genomic_DNA"/>
</dbReference>
<gene>
    <name evidence="6" type="ORF">HPB51_022478</name>
</gene>
<organism evidence="6 7">
    <name type="scientific">Rhipicephalus microplus</name>
    <name type="common">Cattle tick</name>
    <name type="synonym">Boophilus microplus</name>
    <dbReference type="NCBI Taxonomy" id="6941"/>
    <lineage>
        <taxon>Eukaryota</taxon>
        <taxon>Metazoa</taxon>
        <taxon>Ecdysozoa</taxon>
        <taxon>Arthropoda</taxon>
        <taxon>Chelicerata</taxon>
        <taxon>Arachnida</taxon>
        <taxon>Acari</taxon>
        <taxon>Parasitiformes</taxon>
        <taxon>Ixodida</taxon>
        <taxon>Ixodoidea</taxon>
        <taxon>Ixodidae</taxon>
        <taxon>Rhipicephalinae</taxon>
        <taxon>Rhipicephalus</taxon>
        <taxon>Boophilus</taxon>
    </lineage>
</organism>
<evidence type="ECO:0000313" key="6">
    <source>
        <dbReference type="EMBL" id="KAH8009918.1"/>
    </source>
</evidence>
<dbReference type="GO" id="GO:0046872">
    <property type="term" value="F:metal ion binding"/>
    <property type="evidence" value="ECO:0007669"/>
    <property type="project" value="UniProtKB-KW"/>
</dbReference>
<feature type="region of interest" description="Disordered" evidence="3">
    <location>
        <begin position="1"/>
        <end position="33"/>
    </location>
</feature>
<dbReference type="Proteomes" id="UP000821866">
    <property type="component" value="Chromosome 9"/>
</dbReference>
<proteinExistence type="predicted"/>
<dbReference type="PANTHER" id="PTHR23080">
    <property type="entry name" value="THAP DOMAIN PROTEIN"/>
    <property type="match status" value="1"/>
</dbReference>
<evidence type="ECO:0000256" key="1">
    <source>
        <dbReference type="ARBA" id="ARBA00001968"/>
    </source>
</evidence>
<evidence type="ECO:0000313" key="7">
    <source>
        <dbReference type="Proteomes" id="UP000821866"/>
    </source>
</evidence>
<comment type="cofactor">
    <cofactor evidence="1">
        <name>a divalent metal cation</name>
        <dbReference type="ChEBI" id="CHEBI:60240"/>
    </cofactor>
</comment>
<sequence length="337" mass="37666">MSRNKREVSGNNQTKRNYVPQSESGDKSTGTVNVHEFSPKAFCGYESLSPGEENGEALKGLTGVLATCFSILLGMLAQMRTPRATDITVASRLLLSLMKMKHGLTFAALGALFSVHRTTSSCVFYAVPDLLHAKTEGWLVWFPREVVQETMPPSFKEKYPMCRVIIDCTEVPMEMPPEVSEQENCLSSYKSNFTLKYIVGVAPSRFISYVSEVFGGRASATYITANCGLLDLLEEDDLVLADKGFPHICYYLEFRKSASPSVGREELGAGCWRLPRPWTRVRSLHSHSLEFVEKERITVGFCGSRTKQTQCCFFVAAAQRALAFLFEWLRKQGRTDG</sequence>
<dbReference type="InterPro" id="IPR027806">
    <property type="entry name" value="HARBI1_dom"/>
</dbReference>
<dbReference type="AlphaFoldDB" id="A0A9J6D6V7"/>
<evidence type="ECO:0000256" key="3">
    <source>
        <dbReference type="SAM" id="MobiDB-lite"/>
    </source>
</evidence>
<name>A0A9J6D6V7_RHIMP</name>
<dbReference type="Pfam" id="PF13359">
    <property type="entry name" value="DDE_Tnp_4"/>
    <property type="match status" value="1"/>
</dbReference>
<reference evidence="6" key="2">
    <citation type="submission" date="2021-09" db="EMBL/GenBank/DDBJ databases">
        <authorList>
            <person name="Jia N."/>
            <person name="Wang J."/>
            <person name="Shi W."/>
            <person name="Du L."/>
            <person name="Sun Y."/>
            <person name="Zhan W."/>
            <person name="Jiang J."/>
            <person name="Wang Q."/>
            <person name="Zhang B."/>
            <person name="Ji P."/>
            <person name="Sakyi L.B."/>
            <person name="Cui X."/>
            <person name="Yuan T."/>
            <person name="Jiang B."/>
            <person name="Yang W."/>
            <person name="Lam T.T.-Y."/>
            <person name="Chang Q."/>
            <person name="Ding S."/>
            <person name="Wang X."/>
            <person name="Zhu J."/>
            <person name="Ruan X."/>
            <person name="Zhao L."/>
            <person name="Wei J."/>
            <person name="Que T."/>
            <person name="Du C."/>
            <person name="Cheng J."/>
            <person name="Dai P."/>
            <person name="Han X."/>
            <person name="Huang E."/>
            <person name="Gao Y."/>
            <person name="Liu J."/>
            <person name="Shao H."/>
            <person name="Ye R."/>
            <person name="Li L."/>
            <person name="Wei W."/>
            <person name="Wang X."/>
            <person name="Wang C."/>
            <person name="Huo Q."/>
            <person name="Li W."/>
            <person name="Guo W."/>
            <person name="Chen H."/>
            <person name="Chen S."/>
            <person name="Zhou L."/>
            <person name="Zhou L."/>
            <person name="Ni X."/>
            <person name="Tian J."/>
            <person name="Zhou Y."/>
            <person name="Sheng Y."/>
            <person name="Liu T."/>
            <person name="Pan Y."/>
            <person name="Xia L."/>
            <person name="Li J."/>
            <person name="Zhao F."/>
            <person name="Cao W."/>
        </authorList>
    </citation>
    <scope>NUCLEOTIDE SEQUENCE</scope>
    <source>
        <strain evidence="6">Rmic-2018</strain>
        <tissue evidence="6">Larvae</tissue>
    </source>
</reference>